<dbReference type="InterPro" id="IPR038726">
    <property type="entry name" value="PDDEXK_AddAB-type"/>
</dbReference>
<feature type="domain" description="PD-(D/E)XK endonuclease-like" evidence="1">
    <location>
        <begin position="20"/>
        <end position="239"/>
    </location>
</feature>
<protein>
    <recommendedName>
        <fullName evidence="1">PD-(D/E)XK endonuclease-like domain-containing protein</fullName>
    </recommendedName>
</protein>
<evidence type="ECO:0000259" key="1">
    <source>
        <dbReference type="Pfam" id="PF12705"/>
    </source>
</evidence>
<gene>
    <name evidence="2" type="ORF">A2569_03370</name>
</gene>
<dbReference type="Pfam" id="PF12705">
    <property type="entry name" value="PDDEXK_1"/>
    <property type="match status" value="1"/>
</dbReference>
<evidence type="ECO:0000313" key="3">
    <source>
        <dbReference type="Proteomes" id="UP000177090"/>
    </source>
</evidence>
<dbReference type="InterPro" id="IPR011604">
    <property type="entry name" value="PDDEXK-like_dom_sf"/>
</dbReference>
<dbReference type="Gene3D" id="3.90.320.10">
    <property type="match status" value="1"/>
</dbReference>
<dbReference type="AlphaFoldDB" id="A0A1G2QLI6"/>
<comment type="caution">
    <text evidence="2">The sequence shown here is derived from an EMBL/GenBank/DDBJ whole genome shotgun (WGS) entry which is preliminary data.</text>
</comment>
<proteinExistence type="predicted"/>
<dbReference type="InterPro" id="IPR011335">
    <property type="entry name" value="Restrct_endonuc-II-like"/>
</dbReference>
<organism evidence="2 3">
    <name type="scientific">Candidatus Vogelbacteria bacterium RIFOXYD1_FULL_51_18</name>
    <dbReference type="NCBI Taxonomy" id="1802440"/>
    <lineage>
        <taxon>Bacteria</taxon>
        <taxon>Candidatus Vogeliibacteriota</taxon>
    </lineage>
</organism>
<dbReference type="Proteomes" id="UP000177090">
    <property type="component" value="Unassembled WGS sequence"/>
</dbReference>
<dbReference type="STRING" id="1802440.A2569_03370"/>
<accession>A0A1G2QLI6</accession>
<sequence length="253" mass="29140">MAGLRTRNVFDPGSPEPFKLSRSKMEDFLRCPRCFYLDRRLGVGRPAQFPFTLNSAVDHLLKKEFDIHRAKREKHPLMECYGVDAIPFSHPQLNEWRENFVGIQYHHEPTNFIITGAVDDLWVDPKGTLIVVDYKSTSKDTPVGIEAEWQSGYRNQMELYQWLLRRLGFSVSPVGYFVYANGRRDVRAFDGKLEFDITLIPYEGGDRWVEGAILEAHQCLLGDRPPESASKCEYCQYRQAAGSAIRSHIQGDY</sequence>
<name>A0A1G2QLI6_9BACT</name>
<dbReference type="EMBL" id="MHTL01000009">
    <property type="protein sequence ID" value="OHA60781.1"/>
    <property type="molecule type" value="Genomic_DNA"/>
</dbReference>
<dbReference type="SUPFAM" id="SSF52980">
    <property type="entry name" value="Restriction endonuclease-like"/>
    <property type="match status" value="1"/>
</dbReference>
<reference evidence="2 3" key="1">
    <citation type="journal article" date="2016" name="Nat. Commun.">
        <title>Thousands of microbial genomes shed light on interconnected biogeochemical processes in an aquifer system.</title>
        <authorList>
            <person name="Anantharaman K."/>
            <person name="Brown C.T."/>
            <person name="Hug L.A."/>
            <person name="Sharon I."/>
            <person name="Castelle C.J."/>
            <person name="Probst A.J."/>
            <person name="Thomas B.C."/>
            <person name="Singh A."/>
            <person name="Wilkins M.J."/>
            <person name="Karaoz U."/>
            <person name="Brodie E.L."/>
            <person name="Williams K.H."/>
            <person name="Hubbard S.S."/>
            <person name="Banfield J.F."/>
        </authorList>
    </citation>
    <scope>NUCLEOTIDE SEQUENCE [LARGE SCALE GENOMIC DNA]</scope>
</reference>
<evidence type="ECO:0000313" key="2">
    <source>
        <dbReference type="EMBL" id="OHA60781.1"/>
    </source>
</evidence>